<dbReference type="Gene3D" id="1.20.58.1460">
    <property type="match status" value="1"/>
</dbReference>
<feature type="domain" description="Transcriptional repressor PaaX-like N-terminal" evidence="1">
    <location>
        <begin position="19"/>
        <end position="88"/>
    </location>
</feature>
<dbReference type="PANTHER" id="PTHR30319:SF1">
    <property type="entry name" value="TRANSCRIPTIONAL REPRESSOR PAAX"/>
    <property type="match status" value="1"/>
</dbReference>
<feature type="domain" description="Transcriptional repressor PaaX-like central Cas2-like" evidence="3">
    <location>
        <begin position="107"/>
        <end position="163"/>
    </location>
</feature>
<gene>
    <name evidence="4" type="ORF">HNR28_000099</name>
</gene>
<dbReference type="PANTHER" id="PTHR30319">
    <property type="entry name" value="PHENYLACETIC ACID REGULATOR-RELATED TRANSCRIPTIONAL REPRESSOR"/>
    <property type="match status" value="1"/>
</dbReference>
<organism evidence="4 5">
    <name type="scientific">Castellaniella defragrans</name>
    <name type="common">Alcaligenes defragrans</name>
    <dbReference type="NCBI Taxonomy" id="75697"/>
    <lineage>
        <taxon>Bacteria</taxon>
        <taxon>Pseudomonadati</taxon>
        <taxon>Pseudomonadota</taxon>
        <taxon>Betaproteobacteria</taxon>
        <taxon>Burkholderiales</taxon>
        <taxon>Alcaligenaceae</taxon>
        <taxon>Castellaniella</taxon>
    </lineage>
</organism>
<dbReference type="InterPro" id="IPR036388">
    <property type="entry name" value="WH-like_DNA-bd_sf"/>
</dbReference>
<dbReference type="InterPro" id="IPR048846">
    <property type="entry name" value="PaaX-like_central"/>
</dbReference>
<evidence type="ECO:0000259" key="3">
    <source>
        <dbReference type="Pfam" id="PF20803"/>
    </source>
</evidence>
<protein>
    <submittedName>
        <fullName evidence="4">Phenylacetic acid degradation operon negative regulatory protein</fullName>
    </submittedName>
</protein>
<dbReference type="EMBL" id="JACHIB010000001">
    <property type="protein sequence ID" value="MBB6082081.1"/>
    <property type="molecule type" value="Genomic_DNA"/>
</dbReference>
<evidence type="ECO:0000259" key="2">
    <source>
        <dbReference type="Pfam" id="PF08223"/>
    </source>
</evidence>
<sequence>MIPAIQHRIDRFRQQQRVRAGSLIMSVFGDAVLPRGGRIWLGSLIRLLEPLGLNERLVRTSVFRLSKEQWLQADTHGRRAEYVLTDSGRLRFEEASRHIYSSHAPIWDRRWRLILVVGELDTRQRERLRQALQWQGFGNLGSDCFVHPSTQLEAAFDTLVADGLGDMLDCLLPLLAADARITLTASDADLVARAWNLDRLAESYAAFVSDYLPVLAELRRDRTVRPAPEEAFLLRVLMIHDYRRLLLRDPELPEVLLPPEWPGQSARMVCRELYRRLAEPSEQHLDGHMQLADGSVPERLDDGCQRFPSDDPLASISL</sequence>
<dbReference type="AlphaFoldDB" id="A0A7W9TL26"/>
<dbReference type="PIRSF" id="PIRSF020623">
    <property type="entry name" value="PaaX"/>
    <property type="match status" value="1"/>
</dbReference>
<evidence type="ECO:0000259" key="1">
    <source>
        <dbReference type="Pfam" id="PF07848"/>
    </source>
</evidence>
<comment type="caution">
    <text evidence="4">The sequence shown here is derived from an EMBL/GenBank/DDBJ whole genome shotgun (WGS) entry which is preliminary data.</text>
</comment>
<dbReference type="RefSeq" id="WP_184142424.1">
    <property type="nucleotide sequence ID" value="NZ_JACHIB010000001.1"/>
</dbReference>
<feature type="domain" description="Transcriptional repressor PaaX-like C-terminal" evidence="2">
    <location>
        <begin position="195"/>
        <end position="286"/>
    </location>
</feature>
<dbReference type="Proteomes" id="UP000541136">
    <property type="component" value="Unassembled WGS sequence"/>
</dbReference>
<dbReference type="InterPro" id="IPR012906">
    <property type="entry name" value="PaaX-like_N"/>
</dbReference>
<dbReference type="InterPro" id="IPR011965">
    <property type="entry name" value="PaaX_trns_reg"/>
</dbReference>
<name>A0A7W9TL26_CASDE</name>
<dbReference type="InterPro" id="IPR013225">
    <property type="entry name" value="PaaX_C"/>
</dbReference>
<dbReference type="Pfam" id="PF20803">
    <property type="entry name" value="PaaX_M"/>
    <property type="match status" value="1"/>
</dbReference>
<dbReference type="GO" id="GO:0006351">
    <property type="term" value="P:DNA-templated transcription"/>
    <property type="evidence" value="ECO:0007669"/>
    <property type="project" value="InterPro"/>
</dbReference>
<proteinExistence type="predicted"/>
<dbReference type="Gene3D" id="1.10.10.10">
    <property type="entry name" value="Winged helix-like DNA-binding domain superfamily/Winged helix DNA-binding domain"/>
    <property type="match status" value="1"/>
</dbReference>
<evidence type="ECO:0000313" key="4">
    <source>
        <dbReference type="EMBL" id="MBB6082081.1"/>
    </source>
</evidence>
<accession>A0A7W9TL26</accession>
<dbReference type="Pfam" id="PF08223">
    <property type="entry name" value="PaaX_C"/>
    <property type="match status" value="1"/>
</dbReference>
<reference evidence="4 5" key="1">
    <citation type="submission" date="2020-08" db="EMBL/GenBank/DDBJ databases">
        <title>Genomic Encyclopedia of Type Strains, Phase IV (KMG-IV): sequencing the most valuable type-strain genomes for metagenomic binning, comparative biology and taxonomic classification.</title>
        <authorList>
            <person name="Goeker M."/>
        </authorList>
    </citation>
    <scope>NUCLEOTIDE SEQUENCE [LARGE SCALE GENOMIC DNA]</scope>
    <source>
        <strain evidence="4 5">DSM 12141</strain>
    </source>
</reference>
<dbReference type="NCBIfam" id="TIGR02277">
    <property type="entry name" value="PaaX_trns_reg"/>
    <property type="match status" value="1"/>
</dbReference>
<dbReference type="Gene3D" id="3.30.70.2650">
    <property type="match status" value="1"/>
</dbReference>
<evidence type="ECO:0000313" key="5">
    <source>
        <dbReference type="Proteomes" id="UP000541136"/>
    </source>
</evidence>
<dbReference type="Pfam" id="PF07848">
    <property type="entry name" value="PaaX"/>
    <property type="match status" value="1"/>
</dbReference>